<keyword evidence="3" id="KW-0862">Zinc</keyword>
<dbReference type="SMART" id="SM00575">
    <property type="entry name" value="ZnF_PMZ"/>
    <property type="match status" value="1"/>
</dbReference>
<dbReference type="InterPro" id="IPR004330">
    <property type="entry name" value="FAR1_DNA_bnd_dom"/>
</dbReference>
<dbReference type="InterPro" id="IPR006564">
    <property type="entry name" value="Znf_PMZ"/>
</dbReference>
<dbReference type="PROSITE" id="PS50966">
    <property type="entry name" value="ZF_SWIM"/>
    <property type="match status" value="1"/>
</dbReference>
<reference evidence="6" key="2">
    <citation type="submission" date="2023-06" db="EMBL/GenBank/DDBJ databases">
        <authorList>
            <person name="Ma L."/>
            <person name="Liu K.-W."/>
            <person name="Li Z."/>
            <person name="Hsiao Y.-Y."/>
            <person name="Qi Y."/>
            <person name="Fu T."/>
            <person name="Tang G."/>
            <person name="Zhang D."/>
            <person name="Sun W.-H."/>
            <person name="Liu D.-K."/>
            <person name="Li Y."/>
            <person name="Chen G.-Z."/>
            <person name="Liu X.-D."/>
            <person name="Liao X.-Y."/>
            <person name="Jiang Y.-T."/>
            <person name="Yu X."/>
            <person name="Hao Y."/>
            <person name="Huang J."/>
            <person name="Zhao X.-W."/>
            <person name="Ke S."/>
            <person name="Chen Y.-Y."/>
            <person name="Wu W.-L."/>
            <person name="Hsu J.-L."/>
            <person name="Lin Y.-F."/>
            <person name="Huang M.-D."/>
            <person name="Li C.-Y."/>
            <person name="Huang L."/>
            <person name="Wang Z.-W."/>
            <person name="Zhao X."/>
            <person name="Zhong W.-Y."/>
            <person name="Peng D.-H."/>
            <person name="Ahmad S."/>
            <person name="Lan S."/>
            <person name="Zhang J.-S."/>
            <person name="Tsai W.-C."/>
            <person name="Van De Peer Y."/>
            <person name="Liu Z.-J."/>
        </authorList>
    </citation>
    <scope>NUCLEOTIDE SEQUENCE</scope>
    <source>
        <strain evidence="6">SCP</strain>
        <tissue evidence="6">Leaves</tissue>
    </source>
</reference>
<evidence type="ECO:0000256" key="1">
    <source>
        <dbReference type="ARBA" id="ARBA00022723"/>
    </source>
</evidence>
<accession>A0AAV9AF66</accession>
<comment type="caution">
    <text evidence="6">The sequence shown here is derived from an EMBL/GenBank/DDBJ whole genome shotgun (WGS) entry which is preliminary data.</text>
</comment>
<evidence type="ECO:0000256" key="4">
    <source>
        <dbReference type="PROSITE-ProRule" id="PRU00325"/>
    </source>
</evidence>
<dbReference type="Pfam" id="PF04434">
    <property type="entry name" value="SWIM"/>
    <property type="match status" value="1"/>
</dbReference>
<dbReference type="EMBL" id="JAUJYN010000009">
    <property type="protein sequence ID" value="KAK1262865.1"/>
    <property type="molecule type" value="Genomic_DNA"/>
</dbReference>
<dbReference type="Pfam" id="PF03101">
    <property type="entry name" value="FAR1"/>
    <property type="match status" value="1"/>
</dbReference>
<keyword evidence="7" id="KW-1185">Reference proteome</keyword>
<feature type="domain" description="SWIM-type" evidence="5">
    <location>
        <begin position="171"/>
        <end position="207"/>
    </location>
</feature>
<gene>
    <name evidence="6" type="ORF">QJS04_geneDACA008500</name>
</gene>
<reference evidence="6" key="1">
    <citation type="journal article" date="2023" name="Nat. Commun.">
        <title>Diploid and tetraploid genomes of Acorus and the evolution of monocots.</title>
        <authorList>
            <person name="Ma L."/>
            <person name="Liu K.W."/>
            <person name="Li Z."/>
            <person name="Hsiao Y.Y."/>
            <person name="Qi Y."/>
            <person name="Fu T."/>
            <person name="Tang G.D."/>
            <person name="Zhang D."/>
            <person name="Sun W.H."/>
            <person name="Liu D.K."/>
            <person name="Li Y."/>
            <person name="Chen G.Z."/>
            <person name="Liu X.D."/>
            <person name="Liao X.Y."/>
            <person name="Jiang Y.T."/>
            <person name="Yu X."/>
            <person name="Hao Y."/>
            <person name="Huang J."/>
            <person name="Zhao X.W."/>
            <person name="Ke S."/>
            <person name="Chen Y.Y."/>
            <person name="Wu W.L."/>
            <person name="Hsu J.L."/>
            <person name="Lin Y.F."/>
            <person name="Huang M.D."/>
            <person name="Li C.Y."/>
            <person name="Huang L."/>
            <person name="Wang Z.W."/>
            <person name="Zhao X."/>
            <person name="Zhong W.Y."/>
            <person name="Peng D.H."/>
            <person name="Ahmad S."/>
            <person name="Lan S."/>
            <person name="Zhang J.S."/>
            <person name="Tsai W.C."/>
            <person name="Van de Peer Y."/>
            <person name="Liu Z.J."/>
        </authorList>
    </citation>
    <scope>NUCLEOTIDE SEQUENCE</scope>
    <source>
        <strain evidence="6">SCP</strain>
    </source>
</reference>
<evidence type="ECO:0000256" key="2">
    <source>
        <dbReference type="ARBA" id="ARBA00022771"/>
    </source>
</evidence>
<evidence type="ECO:0000313" key="7">
    <source>
        <dbReference type="Proteomes" id="UP001179952"/>
    </source>
</evidence>
<dbReference type="InterPro" id="IPR007527">
    <property type="entry name" value="Znf_SWIM"/>
</dbReference>
<proteinExistence type="predicted"/>
<sequence>MGMPFDSLEEAEKFYVNYAKISGFSVRKSSTKYRNNDGAKELYFRDFVCSKEGFKKSSTIKQTRGHVRLGCKAKISLMKDGERWKVHNLVEGHSHVLCTPRKIHLLRSHREVTNAQKSLIDQMAKRYTHKIFYMFQKEVISSMQCGLMKFEEDVQVHIVKRLGMGDSSNYREVSFNPSSQAINCSCKKFENEGIPCSHIIVVLRNNFIDCLPENLILERWTTTAKSRSVYDKDGVELQAQRTSGQSSGRKNIEIVRGFAECLNDAPVEVCNVAKDMLVELQKIKASHTTSGSNNPPQCTSMSIPSIVNVHPPNISKPKGSGKRLKGGKEIAMEEMGKRRTCSVCGKKDKHNARTCPKLKEM</sequence>
<keyword evidence="1" id="KW-0479">Metal-binding</keyword>
<evidence type="ECO:0000313" key="6">
    <source>
        <dbReference type="EMBL" id="KAK1262865.1"/>
    </source>
</evidence>
<dbReference type="AlphaFoldDB" id="A0AAV9AF66"/>
<dbReference type="GO" id="GO:0008270">
    <property type="term" value="F:zinc ion binding"/>
    <property type="evidence" value="ECO:0007669"/>
    <property type="project" value="UniProtKB-KW"/>
</dbReference>
<evidence type="ECO:0000259" key="5">
    <source>
        <dbReference type="PROSITE" id="PS50966"/>
    </source>
</evidence>
<dbReference type="Proteomes" id="UP001179952">
    <property type="component" value="Unassembled WGS sequence"/>
</dbReference>
<evidence type="ECO:0000256" key="3">
    <source>
        <dbReference type="ARBA" id="ARBA00022833"/>
    </source>
</evidence>
<name>A0AAV9AF66_ACOGR</name>
<dbReference type="PANTHER" id="PTHR47718">
    <property type="entry name" value="OS01G0519700 PROTEIN"/>
    <property type="match status" value="1"/>
</dbReference>
<protein>
    <recommendedName>
        <fullName evidence="5">SWIM-type domain-containing protein</fullName>
    </recommendedName>
</protein>
<keyword evidence="2 4" id="KW-0863">Zinc-finger</keyword>
<organism evidence="6 7">
    <name type="scientific">Acorus gramineus</name>
    <name type="common">Dwarf sweet flag</name>
    <dbReference type="NCBI Taxonomy" id="55184"/>
    <lineage>
        <taxon>Eukaryota</taxon>
        <taxon>Viridiplantae</taxon>
        <taxon>Streptophyta</taxon>
        <taxon>Embryophyta</taxon>
        <taxon>Tracheophyta</taxon>
        <taxon>Spermatophyta</taxon>
        <taxon>Magnoliopsida</taxon>
        <taxon>Liliopsida</taxon>
        <taxon>Acoraceae</taxon>
        <taxon>Acorus</taxon>
    </lineage>
</organism>